<name>A0A8S5US07_9CAUD</name>
<dbReference type="EMBL" id="BK016129">
    <property type="protein sequence ID" value="DAF97263.1"/>
    <property type="molecule type" value="Genomic_DNA"/>
</dbReference>
<protein>
    <submittedName>
        <fullName evidence="1">Uncharacterized protein</fullName>
    </submittedName>
</protein>
<sequence>MWAALFSLAQICTALNREGNTTAGARPCPGGVQAKEKGLLKNEQTQLQNHSFLKNSAQIARKTAF</sequence>
<reference evidence="1" key="1">
    <citation type="journal article" date="2021" name="Proc. Natl. Acad. Sci. U.S.A.">
        <title>A Catalog of Tens of Thousands of Viruses from Human Metagenomes Reveals Hidden Associations with Chronic Diseases.</title>
        <authorList>
            <person name="Tisza M.J."/>
            <person name="Buck C.B."/>
        </authorList>
    </citation>
    <scope>NUCLEOTIDE SEQUENCE</scope>
    <source>
        <strain evidence="1">CtAvy12</strain>
    </source>
</reference>
<accession>A0A8S5US07</accession>
<organism evidence="1">
    <name type="scientific">Siphoviridae sp. ctAvy12</name>
    <dbReference type="NCBI Taxonomy" id="2825371"/>
    <lineage>
        <taxon>Viruses</taxon>
        <taxon>Duplodnaviria</taxon>
        <taxon>Heunggongvirae</taxon>
        <taxon>Uroviricota</taxon>
        <taxon>Caudoviricetes</taxon>
    </lineage>
</organism>
<evidence type="ECO:0000313" key="1">
    <source>
        <dbReference type="EMBL" id="DAF97263.1"/>
    </source>
</evidence>
<proteinExistence type="predicted"/>